<dbReference type="Pfam" id="PF00885">
    <property type="entry name" value="DMRL_synthase"/>
    <property type="match status" value="1"/>
</dbReference>
<keyword evidence="7 9" id="KW-0808">Transferase</keyword>
<keyword evidence="6 9" id="KW-0686">Riboflavin biosynthesis</keyword>
<evidence type="ECO:0000256" key="3">
    <source>
        <dbReference type="ARBA" id="ARBA00007424"/>
    </source>
</evidence>
<dbReference type="SUPFAM" id="SSF52121">
    <property type="entry name" value="Lumazine synthase"/>
    <property type="match status" value="1"/>
</dbReference>
<dbReference type="GO" id="GO:0009231">
    <property type="term" value="P:riboflavin biosynthetic process"/>
    <property type="evidence" value="ECO:0007669"/>
    <property type="project" value="UniProtKB-UniPathway"/>
</dbReference>
<dbReference type="Proteomes" id="UP000009231">
    <property type="component" value="Chromosome"/>
</dbReference>
<sequence length="163" mass="18283">MILKILIYGDKMKIGICDTTFARFDMAGAALDQIKEQIGNIKFIRRTVPGIKDLPVASKKLIEEEGCELVMAFGMPGPEKIDKLCAHEASTGLITAQLMTNTHIIEVFVHEDEGQDDKDLKQLAENRAREHADNVVKMLFKPDKMRREAAMGMREGRENKGPL</sequence>
<dbReference type="EMBL" id="CP002772">
    <property type="protein sequence ID" value="AEG17492.1"/>
    <property type="molecule type" value="Genomic_DNA"/>
</dbReference>
<evidence type="ECO:0000256" key="1">
    <source>
        <dbReference type="ARBA" id="ARBA00000968"/>
    </source>
</evidence>
<dbReference type="CDD" id="cd09210">
    <property type="entry name" value="Riboflavin_synthase_archaeal"/>
    <property type="match status" value="1"/>
</dbReference>
<comment type="similarity">
    <text evidence="3 9">Belongs to the DMRL synthase family.</text>
</comment>
<dbReference type="EC" id="2.5.1.9" evidence="4 8"/>
<comment type="pathway">
    <text evidence="2">Cofactor biosynthesis; riboflavin biosynthesis; riboflavin from 2-hydroxy-3-oxobutyl phosphate and 5-amino-6-(D-ribitylamino)uracil: step 2/2.</text>
</comment>
<evidence type="ECO:0000256" key="4">
    <source>
        <dbReference type="ARBA" id="ARBA00012827"/>
    </source>
</evidence>
<evidence type="ECO:0000313" key="11">
    <source>
        <dbReference type="Proteomes" id="UP000009231"/>
    </source>
</evidence>
<comment type="catalytic activity">
    <reaction evidence="1 9">
        <text>2 6,7-dimethyl-8-(1-D-ribityl)lumazine + H(+) = 5-amino-6-(D-ribitylamino)uracil + riboflavin</text>
        <dbReference type="Rhea" id="RHEA:20772"/>
        <dbReference type="ChEBI" id="CHEBI:15378"/>
        <dbReference type="ChEBI" id="CHEBI:15934"/>
        <dbReference type="ChEBI" id="CHEBI:57986"/>
        <dbReference type="ChEBI" id="CHEBI:58201"/>
        <dbReference type="EC" id="2.5.1.9"/>
    </reaction>
</comment>
<dbReference type="HOGENOM" id="CLU_1682776_0_0_2"/>
<evidence type="ECO:0000256" key="6">
    <source>
        <dbReference type="ARBA" id="ARBA00022619"/>
    </source>
</evidence>
<dbReference type="UniPathway" id="UPA00275">
    <property type="reaction ID" value="UER00405"/>
</dbReference>
<protein>
    <recommendedName>
        <fullName evidence="5 8">Riboflavin synthase</fullName>
        <ecNumber evidence="4 8">2.5.1.9</ecNumber>
    </recommendedName>
</protein>
<dbReference type="eggNOG" id="arCOG01322">
    <property type="taxonomic scope" value="Archaea"/>
</dbReference>
<evidence type="ECO:0000313" key="10">
    <source>
        <dbReference type="EMBL" id="AEG17492.1"/>
    </source>
</evidence>
<dbReference type="AlphaFoldDB" id="F6D470"/>
<accession>F6D470</accession>
<name>F6D470_METPW</name>
<proteinExistence type="inferred from homology"/>
<evidence type="ECO:0000256" key="7">
    <source>
        <dbReference type="ARBA" id="ARBA00022679"/>
    </source>
</evidence>
<reference evidence="10 11" key="1">
    <citation type="journal article" date="2014" name="Int. J. Syst. Evol. Microbiol.">
        <title>Methanobacterium paludis sp. nov. and a novel strain of Methanobacterium lacus isolated from northern peatlands.</title>
        <authorList>
            <person name="Cadillo-Quiroz H."/>
            <person name="Brauer S.L."/>
            <person name="Goodson N."/>
            <person name="Yavitt J.B."/>
            <person name="Zinder S.H."/>
        </authorList>
    </citation>
    <scope>NUCLEOTIDE SEQUENCE [LARGE SCALE GENOMIC DNA]</scope>
    <source>
        <strain evidence="11">DSM 25820 / JCM 18151 / SWAN1</strain>
    </source>
</reference>
<dbReference type="InterPro" id="IPR002180">
    <property type="entry name" value="LS/RS"/>
</dbReference>
<evidence type="ECO:0000256" key="5">
    <source>
        <dbReference type="ARBA" id="ARBA00013950"/>
    </source>
</evidence>
<gene>
    <name evidence="10" type="ordered locus">MSWAN_0452</name>
</gene>
<dbReference type="Gene3D" id="3.40.50.960">
    <property type="entry name" value="Lumazine/riboflavin synthase"/>
    <property type="match status" value="1"/>
</dbReference>
<evidence type="ECO:0000256" key="9">
    <source>
        <dbReference type="PIRNR" id="PIRNR015750"/>
    </source>
</evidence>
<dbReference type="STRING" id="868131.MSWAN_0452"/>
<dbReference type="GO" id="GO:0009349">
    <property type="term" value="C:riboflavin synthase complex"/>
    <property type="evidence" value="ECO:0007669"/>
    <property type="project" value="InterPro"/>
</dbReference>
<dbReference type="NCBIfam" id="TIGR01506">
    <property type="entry name" value="ribC_arch"/>
    <property type="match status" value="1"/>
</dbReference>
<dbReference type="PIRSF" id="PIRSF015750">
    <property type="entry name" value="Ribfl_synth_arc"/>
    <property type="match status" value="1"/>
</dbReference>
<organism evidence="10 11">
    <name type="scientific">Methanobacterium paludis (strain DSM 25820 / JCM 18151 / SWAN1)</name>
    <dbReference type="NCBI Taxonomy" id="868131"/>
    <lineage>
        <taxon>Archaea</taxon>
        <taxon>Methanobacteriati</taxon>
        <taxon>Methanobacteriota</taxon>
        <taxon>Methanomada group</taxon>
        <taxon>Methanobacteria</taxon>
        <taxon>Methanobacteriales</taxon>
        <taxon>Methanobacteriaceae</taxon>
        <taxon>Methanobacterium</taxon>
    </lineage>
</organism>
<dbReference type="GO" id="GO:0004746">
    <property type="term" value="F:riboflavin synthase activity"/>
    <property type="evidence" value="ECO:0007669"/>
    <property type="project" value="UniProtKB-UniRule"/>
</dbReference>
<dbReference type="InterPro" id="IPR036467">
    <property type="entry name" value="LS/RS_sf"/>
</dbReference>
<keyword evidence="11" id="KW-1185">Reference proteome</keyword>
<evidence type="ECO:0000256" key="8">
    <source>
        <dbReference type="NCBIfam" id="TIGR01506"/>
    </source>
</evidence>
<dbReference type="InterPro" id="IPR006399">
    <property type="entry name" value="Ribfl_synth_arc"/>
</dbReference>
<dbReference type="KEGG" id="mew:MSWAN_0452"/>
<evidence type="ECO:0000256" key="2">
    <source>
        <dbReference type="ARBA" id="ARBA00004887"/>
    </source>
</evidence>